<dbReference type="Pfam" id="PF07715">
    <property type="entry name" value="Plug"/>
    <property type="match status" value="1"/>
</dbReference>
<dbReference type="InterPro" id="IPR036942">
    <property type="entry name" value="Beta-barrel_TonB_sf"/>
</dbReference>
<dbReference type="EMBL" id="QEXV01000005">
    <property type="protein sequence ID" value="PWE16841.1"/>
    <property type="molecule type" value="Genomic_DNA"/>
</dbReference>
<dbReference type="AlphaFoldDB" id="A0A2U2BS40"/>
<dbReference type="Gene3D" id="2.40.170.20">
    <property type="entry name" value="TonB-dependent receptor, beta-barrel domain"/>
    <property type="match status" value="1"/>
</dbReference>
<dbReference type="Proteomes" id="UP000245168">
    <property type="component" value="Unassembled WGS sequence"/>
</dbReference>
<evidence type="ECO:0000256" key="4">
    <source>
        <dbReference type="ARBA" id="ARBA00022692"/>
    </source>
</evidence>
<dbReference type="InterPro" id="IPR000531">
    <property type="entry name" value="Beta-barrel_TonB"/>
</dbReference>
<dbReference type="RefSeq" id="WP_109253564.1">
    <property type="nucleotide sequence ID" value="NZ_QEXV01000005.1"/>
</dbReference>
<feature type="domain" description="TonB-dependent receptor-like beta-barrel" evidence="10">
    <location>
        <begin position="389"/>
        <end position="940"/>
    </location>
</feature>
<evidence type="ECO:0000259" key="10">
    <source>
        <dbReference type="Pfam" id="PF00593"/>
    </source>
</evidence>
<evidence type="ECO:0000313" key="13">
    <source>
        <dbReference type="Proteomes" id="UP000245168"/>
    </source>
</evidence>
<evidence type="ECO:0000256" key="3">
    <source>
        <dbReference type="ARBA" id="ARBA00022452"/>
    </source>
</evidence>
<dbReference type="InterPro" id="IPR037066">
    <property type="entry name" value="Plug_dom_sf"/>
</dbReference>
<keyword evidence="4 8" id="KW-0812">Transmembrane</keyword>
<organism evidence="12 13">
    <name type="scientific">Marinicauda salina</name>
    <dbReference type="NCBI Taxonomy" id="2135793"/>
    <lineage>
        <taxon>Bacteria</taxon>
        <taxon>Pseudomonadati</taxon>
        <taxon>Pseudomonadota</taxon>
        <taxon>Alphaproteobacteria</taxon>
        <taxon>Maricaulales</taxon>
        <taxon>Maricaulaceae</taxon>
        <taxon>Marinicauda</taxon>
    </lineage>
</organism>
<comment type="similarity">
    <text evidence="8 9">Belongs to the TonB-dependent receptor family.</text>
</comment>
<dbReference type="OrthoDB" id="7051241at2"/>
<evidence type="ECO:0000256" key="7">
    <source>
        <dbReference type="ARBA" id="ARBA00023237"/>
    </source>
</evidence>
<dbReference type="PROSITE" id="PS52016">
    <property type="entry name" value="TONB_DEPENDENT_REC_3"/>
    <property type="match status" value="1"/>
</dbReference>
<feature type="domain" description="TonB-dependent receptor plug" evidence="11">
    <location>
        <begin position="48"/>
        <end position="155"/>
    </location>
</feature>
<evidence type="ECO:0000256" key="2">
    <source>
        <dbReference type="ARBA" id="ARBA00022448"/>
    </source>
</evidence>
<evidence type="ECO:0000313" key="12">
    <source>
        <dbReference type="EMBL" id="PWE16841.1"/>
    </source>
</evidence>
<keyword evidence="6 8" id="KW-0472">Membrane</keyword>
<dbReference type="InterPro" id="IPR012910">
    <property type="entry name" value="Plug_dom"/>
</dbReference>
<dbReference type="SUPFAM" id="SSF56935">
    <property type="entry name" value="Porins"/>
    <property type="match status" value="1"/>
</dbReference>
<sequence length="982" mass="104780">MSAAAIGAFVVAESALAQDADMNGEDAESGEVLVVTGTRIQSPNVVSSSPVQTVSEVELEYQQEPNIERIFRNLPSTIPGDGQNVNNGTAGAASIDLRGLGTNRSLVLVNGKRLTPYSQTGVVDVQTIPTHLVERIDIVTGGASAVYGSDAMSGAVNFILKDDFEGFEFNYDASLSEQSDGETQSASVILGANLDGGRGNVVTSIGYTDRVGVQFGDRPFGRVGVSSTNGSGLGGAPVLPEEANCQNPENVDQTASGSTTAIPAALDLPGQTLQFRNDGTLGPRCSVFNFNPFNYYQTPQERFNFDGFAHYEINDRLELYARGNFTATNVEQQVAPSGVFGNVFTFPLMNPFLSGQARQAILDQVNTFAADSGVGVFDPVTGAQDDNGNGVFDLGDSITTPIRRRTLELGTRSEQYDANQFHFVFGARGRLFGDWNYDLSYQHGESDRTRVRAGYTNVSNIAIALDTVDPNTCITPEGAVGPSTCVPLDIFSGGFGSITPAMAQFASVTALLKEKTTQDIATFTVNGPISAWGSPLANNPVDAAFGLEYRQETASSLPDDCLQTPPTSCQGGAGGNLLPVEGAFDVYEAFGELYIPLIEGREFFEDLNVELGYRLSDYSVTGQSDTWKAGVNWTPVDSIRFRAMFQEANRAPNVNELFRPVTTGLSNATFDPCSNGNPNPIGPELRALCEATGVPPSLVGVVGDIVSGQVNQFFGTNPANLPDPETAETLTIGVVWTPTLSVGNLIDPVVSLDYYDIEIEDFIGAFSGQEALDACYVLGDPTACGSIVRINGSLATSGAGVPGFTRNLEFVRAEGIELSASVGYDLGDWGELNATLNGNYYLTNELQSASTSPVVDCNGFYGTTCDPVPQLRFVQRTTWSIGDVELSYLWRYIDSMDIQTGEAANIFPAFQSIDAYNYVDLTGVYNVNENIRFTGGVDNVFDEGPPIIGNATGTTAFNSGNTFPSMYDVLGRVFSVGVNVRF</sequence>
<dbReference type="PANTHER" id="PTHR47234">
    <property type="match status" value="1"/>
</dbReference>
<dbReference type="GO" id="GO:0009279">
    <property type="term" value="C:cell outer membrane"/>
    <property type="evidence" value="ECO:0007669"/>
    <property type="project" value="UniProtKB-SubCell"/>
</dbReference>
<evidence type="ECO:0000256" key="1">
    <source>
        <dbReference type="ARBA" id="ARBA00004571"/>
    </source>
</evidence>
<evidence type="ECO:0008006" key="14">
    <source>
        <dbReference type="Google" id="ProtNLM"/>
    </source>
</evidence>
<evidence type="ECO:0000256" key="9">
    <source>
        <dbReference type="RuleBase" id="RU003357"/>
    </source>
</evidence>
<evidence type="ECO:0000259" key="11">
    <source>
        <dbReference type="Pfam" id="PF07715"/>
    </source>
</evidence>
<keyword evidence="5 9" id="KW-0798">TonB box</keyword>
<evidence type="ECO:0000256" key="8">
    <source>
        <dbReference type="PROSITE-ProRule" id="PRU01360"/>
    </source>
</evidence>
<keyword evidence="2 8" id="KW-0813">Transport</keyword>
<dbReference type="Pfam" id="PF00593">
    <property type="entry name" value="TonB_dep_Rec_b-barrel"/>
    <property type="match status" value="1"/>
</dbReference>
<dbReference type="InterPro" id="IPR039426">
    <property type="entry name" value="TonB-dep_rcpt-like"/>
</dbReference>
<evidence type="ECO:0000256" key="5">
    <source>
        <dbReference type="ARBA" id="ARBA00023077"/>
    </source>
</evidence>
<proteinExistence type="inferred from homology"/>
<reference evidence="13" key="1">
    <citation type="submission" date="2018-05" db="EMBL/GenBank/DDBJ databases">
        <authorList>
            <person name="Liu B.-T."/>
        </authorList>
    </citation>
    <scope>NUCLEOTIDE SEQUENCE [LARGE SCALE GENOMIC DNA]</scope>
    <source>
        <strain evidence="13">WD6-1</strain>
    </source>
</reference>
<dbReference type="PANTHER" id="PTHR47234:SF2">
    <property type="entry name" value="TONB-DEPENDENT RECEPTOR"/>
    <property type="match status" value="1"/>
</dbReference>
<gene>
    <name evidence="12" type="ORF">DDZ18_11665</name>
</gene>
<keyword evidence="3 8" id="KW-1134">Transmembrane beta strand</keyword>
<name>A0A2U2BS40_9PROT</name>
<protein>
    <recommendedName>
        <fullName evidence="14">TonB-dependent receptor</fullName>
    </recommendedName>
</protein>
<keyword evidence="13" id="KW-1185">Reference proteome</keyword>
<comment type="caution">
    <text evidence="12">The sequence shown here is derived from an EMBL/GenBank/DDBJ whole genome shotgun (WGS) entry which is preliminary data.</text>
</comment>
<evidence type="ECO:0000256" key="6">
    <source>
        <dbReference type="ARBA" id="ARBA00023136"/>
    </source>
</evidence>
<accession>A0A2U2BS40</accession>
<keyword evidence="7 8" id="KW-0998">Cell outer membrane</keyword>
<comment type="subcellular location">
    <subcellularLocation>
        <location evidence="1 8">Cell outer membrane</location>
        <topology evidence="1 8">Multi-pass membrane protein</topology>
    </subcellularLocation>
</comment>
<dbReference type="Gene3D" id="2.170.130.10">
    <property type="entry name" value="TonB-dependent receptor, plug domain"/>
    <property type="match status" value="1"/>
</dbReference>